<dbReference type="STRING" id="69332.A0A388JLG5"/>
<evidence type="ECO:0000256" key="8">
    <source>
        <dbReference type="SAM" id="MobiDB-lite"/>
    </source>
</evidence>
<dbReference type="InterPro" id="IPR046829">
    <property type="entry name" value="Calmod_bind_C"/>
</dbReference>
<dbReference type="GO" id="GO:0005516">
    <property type="term" value="F:calmodulin binding"/>
    <property type="evidence" value="ECO:0007669"/>
    <property type="project" value="InterPro"/>
</dbReference>
<accession>A0A388JLG5</accession>
<evidence type="ECO:0000259" key="11">
    <source>
        <dbReference type="Pfam" id="PF20452"/>
    </source>
</evidence>
<keyword evidence="6" id="KW-0804">Transcription</keyword>
<feature type="region of interest" description="Disordered" evidence="8">
    <location>
        <begin position="92"/>
        <end position="111"/>
    </location>
</feature>
<name>A0A388JLG5_CHABU</name>
<keyword evidence="4" id="KW-0238">DNA-binding</keyword>
<keyword evidence="5" id="KW-0010">Activator</keyword>
<protein>
    <submittedName>
        <fullName evidence="12">Uncharacterized protein</fullName>
    </submittedName>
</protein>
<feature type="region of interest" description="Disordered" evidence="8">
    <location>
        <begin position="53"/>
        <end position="87"/>
    </location>
</feature>
<comment type="similarity">
    <text evidence="2">Belongs to the plant ACBP60 protein family.</text>
</comment>
<feature type="domain" description="Calmodulin binding protein C-terminal" evidence="11">
    <location>
        <begin position="512"/>
        <end position="565"/>
    </location>
</feature>
<evidence type="ECO:0000256" key="3">
    <source>
        <dbReference type="ARBA" id="ARBA00023015"/>
    </source>
</evidence>
<dbReference type="Proteomes" id="UP000265515">
    <property type="component" value="Unassembled WGS sequence"/>
</dbReference>
<dbReference type="Pfam" id="PF07887">
    <property type="entry name" value="Calmodulin_bind"/>
    <property type="match status" value="1"/>
</dbReference>
<dbReference type="GO" id="GO:0003700">
    <property type="term" value="F:DNA-binding transcription factor activity"/>
    <property type="evidence" value="ECO:0007669"/>
    <property type="project" value="TreeGrafter"/>
</dbReference>
<keyword evidence="7" id="KW-0539">Nucleus</keyword>
<evidence type="ECO:0000256" key="7">
    <source>
        <dbReference type="ARBA" id="ARBA00023242"/>
    </source>
</evidence>
<feature type="compositionally biased region" description="Basic and acidic residues" evidence="8">
    <location>
        <begin position="53"/>
        <end position="86"/>
    </location>
</feature>
<organism evidence="12 13">
    <name type="scientific">Chara braunii</name>
    <name type="common">Braun's stonewort</name>
    <dbReference type="NCBI Taxonomy" id="69332"/>
    <lineage>
        <taxon>Eukaryota</taxon>
        <taxon>Viridiplantae</taxon>
        <taxon>Streptophyta</taxon>
        <taxon>Charophyceae</taxon>
        <taxon>Charales</taxon>
        <taxon>Characeae</taxon>
        <taxon>Chara</taxon>
    </lineage>
</organism>
<evidence type="ECO:0000259" key="9">
    <source>
        <dbReference type="Pfam" id="PF07887"/>
    </source>
</evidence>
<dbReference type="Gramene" id="GBG58601">
    <property type="protein sequence ID" value="GBG58601"/>
    <property type="gene ID" value="CBR_g3"/>
</dbReference>
<feature type="region of interest" description="Disordered" evidence="8">
    <location>
        <begin position="216"/>
        <end position="241"/>
    </location>
</feature>
<dbReference type="GO" id="GO:0005634">
    <property type="term" value="C:nucleus"/>
    <property type="evidence" value="ECO:0007669"/>
    <property type="project" value="UniProtKB-SubCell"/>
</dbReference>
<evidence type="ECO:0000256" key="6">
    <source>
        <dbReference type="ARBA" id="ARBA00023163"/>
    </source>
</evidence>
<proteinExistence type="inferred from homology"/>
<feature type="domain" description="Calmodulin binding protein central" evidence="10">
    <location>
        <begin position="433"/>
        <end position="497"/>
    </location>
</feature>
<gene>
    <name evidence="12" type="ORF">CBR_g3</name>
</gene>
<dbReference type="InterPro" id="IPR046831">
    <property type="entry name" value="Calmodulin_bind_N"/>
</dbReference>
<evidence type="ECO:0000256" key="1">
    <source>
        <dbReference type="ARBA" id="ARBA00004123"/>
    </source>
</evidence>
<dbReference type="AlphaFoldDB" id="A0A388JLG5"/>
<evidence type="ECO:0000259" key="10">
    <source>
        <dbReference type="Pfam" id="PF20451"/>
    </source>
</evidence>
<dbReference type="OrthoDB" id="512636at2759"/>
<dbReference type="Pfam" id="PF20452">
    <property type="entry name" value="Calmod_bind_C"/>
    <property type="match status" value="1"/>
</dbReference>
<dbReference type="Pfam" id="PF20451">
    <property type="entry name" value="Calmod_bind_M"/>
    <property type="match status" value="1"/>
</dbReference>
<feature type="domain" description="Calmodulin binding protein-like N-terminal" evidence="9">
    <location>
        <begin position="275"/>
        <end position="420"/>
    </location>
</feature>
<dbReference type="PANTHER" id="PTHR31713:SF96">
    <property type="entry name" value="OS02G0562300 PROTEIN"/>
    <property type="match status" value="1"/>
</dbReference>
<evidence type="ECO:0000256" key="4">
    <source>
        <dbReference type="ARBA" id="ARBA00023125"/>
    </source>
</evidence>
<comment type="caution">
    <text evidence="12">The sequence shown here is derived from an EMBL/GenBank/DDBJ whole genome shotgun (WGS) entry which is preliminary data.</text>
</comment>
<keyword evidence="13" id="KW-1185">Reference proteome</keyword>
<dbReference type="GO" id="GO:0080142">
    <property type="term" value="P:regulation of salicylic acid biosynthetic process"/>
    <property type="evidence" value="ECO:0007669"/>
    <property type="project" value="TreeGrafter"/>
</dbReference>
<reference evidence="12 13" key="1">
    <citation type="journal article" date="2018" name="Cell">
        <title>The Chara Genome: Secondary Complexity and Implications for Plant Terrestrialization.</title>
        <authorList>
            <person name="Nishiyama T."/>
            <person name="Sakayama H."/>
            <person name="Vries J.D."/>
            <person name="Buschmann H."/>
            <person name="Saint-Marcoux D."/>
            <person name="Ullrich K.K."/>
            <person name="Haas F.B."/>
            <person name="Vanderstraeten L."/>
            <person name="Becker D."/>
            <person name="Lang D."/>
            <person name="Vosolsobe S."/>
            <person name="Rombauts S."/>
            <person name="Wilhelmsson P.K.I."/>
            <person name="Janitza P."/>
            <person name="Kern R."/>
            <person name="Heyl A."/>
            <person name="Rumpler F."/>
            <person name="Villalobos L.I.A.C."/>
            <person name="Clay J.M."/>
            <person name="Skokan R."/>
            <person name="Toyoda A."/>
            <person name="Suzuki Y."/>
            <person name="Kagoshima H."/>
            <person name="Schijlen E."/>
            <person name="Tajeshwar N."/>
            <person name="Catarino B."/>
            <person name="Hetherington A.J."/>
            <person name="Saltykova A."/>
            <person name="Bonnot C."/>
            <person name="Breuninger H."/>
            <person name="Symeonidi A."/>
            <person name="Radhakrishnan G.V."/>
            <person name="Van Nieuwerburgh F."/>
            <person name="Deforce D."/>
            <person name="Chang C."/>
            <person name="Karol K.G."/>
            <person name="Hedrich R."/>
            <person name="Ulvskov P."/>
            <person name="Glockner G."/>
            <person name="Delwiche C.F."/>
            <person name="Petrasek J."/>
            <person name="Van de Peer Y."/>
            <person name="Friml J."/>
            <person name="Beilby M."/>
            <person name="Dolan L."/>
            <person name="Kohara Y."/>
            <person name="Sugano S."/>
            <person name="Fujiyama A."/>
            <person name="Delaux P.-M."/>
            <person name="Quint M."/>
            <person name="TheiBen G."/>
            <person name="Hagemann M."/>
            <person name="Harholt J."/>
            <person name="Dunand C."/>
            <person name="Zachgo S."/>
            <person name="Langdale J."/>
            <person name="Maumus F."/>
            <person name="Straeten D.V.D."/>
            <person name="Gould S.B."/>
            <person name="Rensing S.A."/>
        </authorList>
    </citation>
    <scope>NUCLEOTIDE SEQUENCE [LARGE SCALE GENOMIC DNA]</scope>
    <source>
        <strain evidence="12 13">S276</strain>
    </source>
</reference>
<evidence type="ECO:0000313" key="12">
    <source>
        <dbReference type="EMBL" id="GBG58601.1"/>
    </source>
</evidence>
<evidence type="ECO:0000256" key="5">
    <source>
        <dbReference type="ARBA" id="ARBA00023159"/>
    </source>
</evidence>
<dbReference type="PANTHER" id="PTHR31713">
    <property type="entry name" value="OS02G0177800 PROTEIN"/>
    <property type="match status" value="1"/>
</dbReference>
<evidence type="ECO:0000256" key="2">
    <source>
        <dbReference type="ARBA" id="ARBA00007214"/>
    </source>
</evidence>
<dbReference type="EMBL" id="BFEA01000001">
    <property type="protein sequence ID" value="GBG58601.1"/>
    <property type="molecule type" value="Genomic_DNA"/>
</dbReference>
<dbReference type="InterPro" id="IPR012416">
    <property type="entry name" value="CBP60"/>
</dbReference>
<comment type="subcellular location">
    <subcellularLocation>
        <location evidence="1">Nucleus</location>
    </subcellularLocation>
</comment>
<dbReference type="GO" id="GO:0043565">
    <property type="term" value="F:sequence-specific DNA binding"/>
    <property type="evidence" value="ECO:0007669"/>
    <property type="project" value="TreeGrafter"/>
</dbReference>
<sequence>MDLLIPGEPPADAADVPPLQFAAFIAMRTDGFPALLGHGEYNRGHVAGGCYEEGEREHTGGGREADVHGTRDRYDEKRDTDGDHHGRVGLMKAAGEQNAPFQTPTEKEKTKKKIKCRDNHKLRPCRFKRRARSKMRECNERQTAFKVTRIVQTGLAQFFHSQSDGITALEPFVIREIESHLPHLLRNMIMTDLRSMIMTDLRKLIMTEVMPRLEQSVSRSFERSPAQLGNRDPDTQQCRGGNSVKKEEMQRLEVGTAVEETQRQGVGGLDVRRLRLSFFNKRLRTPGYTGIPMTAPDDSAIAVWLLDEKSGAAVTTGLEASAGVVIVVLEGDFKPEADTWNAEEFDSAVIRPRPSTPPLILLDQPQFLQNGKLVIKNLILTDNSSHTGSKHFQLGVRMVDDVFRAYVRDAKTEPFAVRDRRGLPYSKHDRPSLHDEVWRLKNIGKGGKFHNKLKSIGVHTVEQFLRLVMRNPALLRKELGSPMHKRMWEELIEHAKTVVLNGKFFIYWAPGCKGRGVLLNNIYQVLGYISSGDIVTPVDKLPEEEKPIYETYKDLAYANPKDIVEHDGTPTFHDVTTGQVMPRPLNITAAGTLPDWVQNSCGRSSLGGTAMQQEQDRMVSATVNDASASFNYGGDAPPRNIDVTMQTEQGSGDYPAGTEGPFGDKTSSIDQGHQVAVYVSSVSTNGIEPVNDQPPLLPQPGPRGNDHFHSPWSPGNGDSHMDEAEPGVPRGYPAEQISDWPCNFPSPRTGLCSDNHAENAHPHHVCGSGNPRGMDCALAGEHPTACRSDYTFPDFDCPFLEQSESDTSSPDPISDCRHEVDPCSILMNGAEEAAFEKATVKMKGGTPEMETSIPMDGTRPESYIIIPNWCNGNSNAGHDDVSPLRNRTPLNGIEDRGAQMGSSLPMTGTPIPANEPPMMDMTGIERPNGELTQLLGCLGDNPAHHDNLNHCLWERSPGQVHAEDTLLGLVHFTNNPDYIQQPGVLQRKRMRCWLQFKTIFLLGFYSKNCKK</sequence>
<keyword evidence="3" id="KW-0805">Transcription regulation</keyword>
<evidence type="ECO:0000313" key="13">
    <source>
        <dbReference type="Proteomes" id="UP000265515"/>
    </source>
</evidence>
<feature type="region of interest" description="Disordered" evidence="8">
    <location>
        <begin position="689"/>
        <end position="728"/>
    </location>
</feature>
<dbReference type="InterPro" id="IPR046830">
    <property type="entry name" value="Calmod_bind_M"/>
</dbReference>